<dbReference type="PANTHER" id="PTHR43540:SF15">
    <property type="entry name" value="BLR5631 PROTEIN"/>
    <property type="match status" value="1"/>
</dbReference>
<evidence type="ECO:0000313" key="5">
    <source>
        <dbReference type="Proteomes" id="UP000799439"/>
    </source>
</evidence>
<dbReference type="Pfam" id="PF00857">
    <property type="entry name" value="Isochorismatase"/>
    <property type="match status" value="1"/>
</dbReference>
<dbReference type="Proteomes" id="UP000799439">
    <property type="component" value="Unassembled WGS sequence"/>
</dbReference>
<name>A0A9P4ITE8_9PEZI</name>
<accession>A0A9P4ITE8</accession>
<organism evidence="4 5">
    <name type="scientific">Myriangium duriaei CBS 260.36</name>
    <dbReference type="NCBI Taxonomy" id="1168546"/>
    <lineage>
        <taxon>Eukaryota</taxon>
        <taxon>Fungi</taxon>
        <taxon>Dikarya</taxon>
        <taxon>Ascomycota</taxon>
        <taxon>Pezizomycotina</taxon>
        <taxon>Dothideomycetes</taxon>
        <taxon>Dothideomycetidae</taxon>
        <taxon>Myriangiales</taxon>
        <taxon>Myriangiaceae</taxon>
        <taxon>Myriangium</taxon>
    </lineage>
</organism>
<dbReference type="EMBL" id="ML996091">
    <property type="protein sequence ID" value="KAF2149678.1"/>
    <property type="molecule type" value="Genomic_DNA"/>
</dbReference>
<dbReference type="OrthoDB" id="245563at2759"/>
<comment type="similarity">
    <text evidence="1">Belongs to the isochorismatase family.</text>
</comment>
<proteinExistence type="inferred from homology"/>
<dbReference type="InterPro" id="IPR050272">
    <property type="entry name" value="Isochorismatase-like_hydrls"/>
</dbReference>
<dbReference type="AlphaFoldDB" id="A0A9P4ITE8"/>
<keyword evidence="2" id="KW-0378">Hydrolase</keyword>
<evidence type="ECO:0000259" key="3">
    <source>
        <dbReference type="Pfam" id="PF00857"/>
    </source>
</evidence>
<dbReference type="SUPFAM" id="SSF52499">
    <property type="entry name" value="Isochorismatase-like hydrolases"/>
    <property type="match status" value="1"/>
</dbReference>
<dbReference type="PANTHER" id="PTHR43540">
    <property type="entry name" value="PEROXYUREIDOACRYLATE/UREIDOACRYLATE AMIDOHYDROLASE-RELATED"/>
    <property type="match status" value="1"/>
</dbReference>
<protein>
    <submittedName>
        <fullName evidence="4">Isochorismatase</fullName>
    </submittedName>
</protein>
<keyword evidence="5" id="KW-1185">Reference proteome</keyword>
<dbReference type="Gene3D" id="3.40.50.850">
    <property type="entry name" value="Isochorismatase-like"/>
    <property type="match status" value="1"/>
</dbReference>
<evidence type="ECO:0000256" key="2">
    <source>
        <dbReference type="ARBA" id="ARBA00022801"/>
    </source>
</evidence>
<evidence type="ECO:0000313" key="4">
    <source>
        <dbReference type="EMBL" id="KAF2149678.1"/>
    </source>
</evidence>
<evidence type="ECO:0000256" key="1">
    <source>
        <dbReference type="ARBA" id="ARBA00006336"/>
    </source>
</evidence>
<sequence>MSSATAASFRELIGVKASTASPTDSTLVIIDAQNEYANGQLKVSNVSSSRKAIESLLKKYRAADGKIVHVVHQTPSGAPVFTPKSGLDEEFEELAPRPGEKVVTKVHPSSFADTDLNEHLKEIGSQKIVLTGYMAHVCVSTTAREGAQLGYDVVLAADAIGDRDIPGVKAEDLTRVALQELGDAFGTVVQSGDIK</sequence>
<reference evidence="4" key="1">
    <citation type="journal article" date="2020" name="Stud. Mycol.">
        <title>101 Dothideomycetes genomes: a test case for predicting lifestyles and emergence of pathogens.</title>
        <authorList>
            <person name="Haridas S."/>
            <person name="Albert R."/>
            <person name="Binder M."/>
            <person name="Bloem J."/>
            <person name="Labutti K."/>
            <person name="Salamov A."/>
            <person name="Andreopoulos B."/>
            <person name="Baker S."/>
            <person name="Barry K."/>
            <person name="Bills G."/>
            <person name="Bluhm B."/>
            <person name="Cannon C."/>
            <person name="Castanera R."/>
            <person name="Culley D."/>
            <person name="Daum C."/>
            <person name="Ezra D."/>
            <person name="Gonzalez J."/>
            <person name="Henrissat B."/>
            <person name="Kuo A."/>
            <person name="Liang C."/>
            <person name="Lipzen A."/>
            <person name="Lutzoni F."/>
            <person name="Magnuson J."/>
            <person name="Mondo S."/>
            <person name="Nolan M."/>
            <person name="Ohm R."/>
            <person name="Pangilinan J."/>
            <person name="Park H.-J."/>
            <person name="Ramirez L."/>
            <person name="Alfaro M."/>
            <person name="Sun H."/>
            <person name="Tritt A."/>
            <person name="Yoshinaga Y."/>
            <person name="Zwiers L.-H."/>
            <person name="Turgeon B."/>
            <person name="Goodwin S."/>
            <person name="Spatafora J."/>
            <person name="Crous P."/>
            <person name="Grigoriev I."/>
        </authorList>
    </citation>
    <scope>NUCLEOTIDE SEQUENCE</scope>
    <source>
        <strain evidence="4">CBS 260.36</strain>
    </source>
</reference>
<dbReference type="GO" id="GO:0016787">
    <property type="term" value="F:hydrolase activity"/>
    <property type="evidence" value="ECO:0007669"/>
    <property type="project" value="UniProtKB-KW"/>
</dbReference>
<feature type="domain" description="Isochorismatase-like" evidence="3">
    <location>
        <begin position="26"/>
        <end position="189"/>
    </location>
</feature>
<dbReference type="InterPro" id="IPR036380">
    <property type="entry name" value="Isochorismatase-like_sf"/>
</dbReference>
<gene>
    <name evidence="4" type="ORF">K461DRAFT_329567</name>
</gene>
<comment type="caution">
    <text evidence="4">The sequence shown here is derived from an EMBL/GenBank/DDBJ whole genome shotgun (WGS) entry which is preliminary data.</text>
</comment>
<dbReference type="InterPro" id="IPR000868">
    <property type="entry name" value="Isochorismatase-like_dom"/>
</dbReference>